<name>A0A392VED4_9FABA</name>
<accession>A0A392VED4</accession>
<keyword evidence="2" id="KW-1185">Reference proteome</keyword>
<protein>
    <submittedName>
        <fullName evidence="1">Uncharacterized protein</fullName>
    </submittedName>
</protein>
<proteinExistence type="predicted"/>
<organism evidence="1 2">
    <name type="scientific">Trifolium medium</name>
    <dbReference type="NCBI Taxonomy" id="97028"/>
    <lineage>
        <taxon>Eukaryota</taxon>
        <taxon>Viridiplantae</taxon>
        <taxon>Streptophyta</taxon>
        <taxon>Embryophyta</taxon>
        <taxon>Tracheophyta</taxon>
        <taxon>Spermatophyta</taxon>
        <taxon>Magnoliopsida</taxon>
        <taxon>eudicotyledons</taxon>
        <taxon>Gunneridae</taxon>
        <taxon>Pentapetalae</taxon>
        <taxon>rosids</taxon>
        <taxon>fabids</taxon>
        <taxon>Fabales</taxon>
        <taxon>Fabaceae</taxon>
        <taxon>Papilionoideae</taxon>
        <taxon>50 kb inversion clade</taxon>
        <taxon>NPAAA clade</taxon>
        <taxon>Hologalegina</taxon>
        <taxon>IRL clade</taxon>
        <taxon>Trifolieae</taxon>
        <taxon>Trifolium</taxon>
    </lineage>
</organism>
<dbReference type="Proteomes" id="UP000265520">
    <property type="component" value="Unassembled WGS sequence"/>
</dbReference>
<sequence>MLSRVQVEVVPSVPLKRLHKLSGSIIVRDVEPKTMRNCSWYTFTETEGVATNKIGTFS</sequence>
<comment type="caution">
    <text evidence="1">The sequence shown here is derived from an EMBL/GenBank/DDBJ whole genome shotgun (WGS) entry which is preliminary data.</text>
</comment>
<reference evidence="1 2" key="1">
    <citation type="journal article" date="2018" name="Front. Plant Sci.">
        <title>Red Clover (Trifolium pratense) and Zigzag Clover (T. medium) - A Picture of Genomic Similarities and Differences.</title>
        <authorList>
            <person name="Dluhosova J."/>
            <person name="Istvanek J."/>
            <person name="Nedelnik J."/>
            <person name="Repkova J."/>
        </authorList>
    </citation>
    <scope>NUCLEOTIDE SEQUENCE [LARGE SCALE GENOMIC DNA]</scope>
    <source>
        <strain evidence="2">cv. 10/8</strain>
        <tissue evidence="1">Leaf</tissue>
    </source>
</reference>
<feature type="non-terminal residue" evidence="1">
    <location>
        <position position="58"/>
    </location>
</feature>
<evidence type="ECO:0000313" key="2">
    <source>
        <dbReference type="Proteomes" id="UP000265520"/>
    </source>
</evidence>
<evidence type="ECO:0000313" key="1">
    <source>
        <dbReference type="EMBL" id="MCI85321.1"/>
    </source>
</evidence>
<dbReference type="EMBL" id="LXQA011112707">
    <property type="protein sequence ID" value="MCI85321.1"/>
    <property type="molecule type" value="Genomic_DNA"/>
</dbReference>
<dbReference type="AlphaFoldDB" id="A0A392VED4"/>